<evidence type="ECO:0000256" key="5">
    <source>
        <dbReference type="ARBA" id="ARBA00023136"/>
    </source>
</evidence>
<evidence type="ECO:0000256" key="3">
    <source>
        <dbReference type="ARBA" id="ARBA00022692"/>
    </source>
</evidence>
<dbReference type="AlphaFoldDB" id="A0A8S2SIT6"/>
<dbReference type="Proteomes" id="UP000676336">
    <property type="component" value="Unassembled WGS sequence"/>
</dbReference>
<accession>A0A8S2SIT6</accession>
<reference evidence="7" key="1">
    <citation type="submission" date="2021-02" db="EMBL/GenBank/DDBJ databases">
        <authorList>
            <person name="Nowell W R."/>
        </authorList>
    </citation>
    <scope>NUCLEOTIDE SEQUENCE</scope>
</reference>
<dbReference type="GO" id="GO:0022857">
    <property type="term" value="F:transmembrane transporter activity"/>
    <property type="evidence" value="ECO:0007669"/>
    <property type="project" value="TreeGrafter"/>
</dbReference>
<evidence type="ECO:0000256" key="6">
    <source>
        <dbReference type="SAM" id="Phobius"/>
    </source>
</evidence>
<dbReference type="EMBL" id="CAJOBI010022357">
    <property type="protein sequence ID" value="CAF4224348.1"/>
    <property type="molecule type" value="Genomic_DNA"/>
</dbReference>
<dbReference type="GO" id="GO:0016020">
    <property type="term" value="C:membrane"/>
    <property type="evidence" value="ECO:0007669"/>
    <property type="project" value="UniProtKB-SubCell"/>
</dbReference>
<comment type="caution">
    <text evidence="7">The sequence shown here is derived from an EMBL/GenBank/DDBJ whole genome shotgun (WGS) entry which is preliminary data.</text>
</comment>
<evidence type="ECO:0000256" key="2">
    <source>
        <dbReference type="ARBA" id="ARBA00022448"/>
    </source>
</evidence>
<dbReference type="PANTHER" id="PTHR43791">
    <property type="entry name" value="PERMEASE-RELATED"/>
    <property type="match status" value="1"/>
</dbReference>
<dbReference type="InterPro" id="IPR036259">
    <property type="entry name" value="MFS_trans_sf"/>
</dbReference>
<keyword evidence="2" id="KW-0813">Transport</keyword>
<dbReference type="PANTHER" id="PTHR43791:SF36">
    <property type="entry name" value="TRANSPORTER, PUTATIVE (AFU_ORTHOLOGUE AFUA_6G08340)-RELATED"/>
    <property type="match status" value="1"/>
</dbReference>
<evidence type="ECO:0000256" key="1">
    <source>
        <dbReference type="ARBA" id="ARBA00004141"/>
    </source>
</evidence>
<keyword evidence="3 6" id="KW-0812">Transmembrane</keyword>
<feature type="non-terminal residue" evidence="7">
    <location>
        <position position="1"/>
    </location>
</feature>
<organism evidence="7 8">
    <name type="scientific">Rotaria magnacalcarata</name>
    <dbReference type="NCBI Taxonomy" id="392030"/>
    <lineage>
        <taxon>Eukaryota</taxon>
        <taxon>Metazoa</taxon>
        <taxon>Spiralia</taxon>
        <taxon>Gnathifera</taxon>
        <taxon>Rotifera</taxon>
        <taxon>Eurotatoria</taxon>
        <taxon>Bdelloidea</taxon>
        <taxon>Philodinida</taxon>
        <taxon>Philodinidae</taxon>
        <taxon>Rotaria</taxon>
    </lineage>
</organism>
<dbReference type="SUPFAM" id="SSF103473">
    <property type="entry name" value="MFS general substrate transporter"/>
    <property type="match status" value="1"/>
</dbReference>
<evidence type="ECO:0008006" key="9">
    <source>
        <dbReference type="Google" id="ProtNLM"/>
    </source>
</evidence>
<name>A0A8S2SIT6_9BILA</name>
<gene>
    <name evidence="7" type="ORF">SMN809_LOCUS22860</name>
</gene>
<proteinExistence type="predicted"/>
<feature type="transmembrane region" description="Helical" evidence="6">
    <location>
        <begin position="12"/>
        <end position="32"/>
    </location>
</feature>
<sequence length="70" mass="8061">MDGIGGLESWQWLFIFIGIPVVLLGIATFLFLDKISNPLRFLQPAEREILINNLCDEMEPDANEPEEKHY</sequence>
<comment type="subcellular location">
    <subcellularLocation>
        <location evidence="1">Membrane</location>
        <topology evidence="1">Multi-pass membrane protein</topology>
    </subcellularLocation>
</comment>
<evidence type="ECO:0000256" key="4">
    <source>
        <dbReference type="ARBA" id="ARBA00022989"/>
    </source>
</evidence>
<protein>
    <recommendedName>
        <fullName evidence="9">Major facilitator superfamily (MFS) profile domain-containing protein</fullName>
    </recommendedName>
</protein>
<evidence type="ECO:0000313" key="8">
    <source>
        <dbReference type="Proteomes" id="UP000676336"/>
    </source>
</evidence>
<keyword evidence="5 6" id="KW-0472">Membrane</keyword>
<evidence type="ECO:0000313" key="7">
    <source>
        <dbReference type="EMBL" id="CAF4224348.1"/>
    </source>
</evidence>
<keyword evidence="4 6" id="KW-1133">Transmembrane helix</keyword>